<proteinExistence type="predicted"/>
<dbReference type="AlphaFoldDB" id="A0ABD3H8K8"/>
<gene>
    <name evidence="1" type="ORF">R1sor_009015</name>
</gene>
<dbReference type="InterPro" id="IPR036875">
    <property type="entry name" value="Znf_CCHC_sf"/>
</dbReference>
<reference evidence="1 2" key="1">
    <citation type="submission" date="2024-09" db="EMBL/GenBank/DDBJ databases">
        <title>Chromosome-scale assembly of Riccia sorocarpa.</title>
        <authorList>
            <person name="Paukszto L."/>
        </authorList>
    </citation>
    <scope>NUCLEOTIDE SEQUENCE [LARGE SCALE GENOMIC DNA]</scope>
    <source>
        <strain evidence="1">LP-2024</strain>
        <tissue evidence="1">Aerial parts of the thallus</tissue>
    </source>
</reference>
<evidence type="ECO:0008006" key="3">
    <source>
        <dbReference type="Google" id="ProtNLM"/>
    </source>
</evidence>
<accession>A0ABD3H8K8</accession>
<keyword evidence="2" id="KW-1185">Reference proteome</keyword>
<dbReference type="SUPFAM" id="SSF57756">
    <property type="entry name" value="Retrovirus zinc finger-like domains"/>
    <property type="match status" value="1"/>
</dbReference>
<sequence length="131" mass="14605">MQKKKSASSGKSDKAEKNSFDQLVKKITELTVQWAGPKEKRKDAKALKYELWCSICHNQGHTKEDCRLPTANTTANTHWIGESSSAAAEDYYAEGADGHMGHYANECPNPRQQQGYIPLCQNCHEPGHVSQ</sequence>
<protein>
    <recommendedName>
        <fullName evidence="3">CCHC-type domain-containing protein</fullName>
    </recommendedName>
</protein>
<dbReference type="Proteomes" id="UP001633002">
    <property type="component" value="Unassembled WGS sequence"/>
</dbReference>
<dbReference type="Gene3D" id="4.10.60.10">
    <property type="entry name" value="Zinc finger, CCHC-type"/>
    <property type="match status" value="1"/>
</dbReference>
<dbReference type="EMBL" id="JBJQOH010000005">
    <property type="protein sequence ID" value="KAL3686441.1"/>
    <property type="molecule type" value="Genomic_DNA"/>
</dbReference>
<evidence type="ECO:0000313" key="1">
    <source>
        <dbReference type="EMBL" id="KAL3686441.1"/>
    </source>
</evidence>
<name>A0ABD3H8K8_9MARC</name>
<organism evidence="1 2">
    <name type="scientific">Riccia sorocarpa</name>
    <dbReference type="NCBI Taxonomy" id="122646"/>
    <lineage>
        <taxon>Eukaryota</taxon>
        <taxon>Viridiplantae</taxon>
        <taxon>Streptophyta</taxon>
        <taxon>Embryophyta</taxon>
        <taxon>Marchantiophyta</taxon>
        <taxon>Marchantiopsida</taxon>
        <taxon>Marchantiidae</taxon>
        <taxon>Marchantiales</taxon>
        <taxon>Ricciaceae</taxon>
        <taxon>Riccia</taxon>
    </lineage>
</organism>
<comment type="caution">
    <text evidence="1">The sequence shown here is derived from an EMBL/GenBank/DDBJ whole genome shotgun (WGS) entry which is preliminary data.</text>
</comment>
<evidence type="ECO:0000313" key="2">
    <source>
        <dbReference type="Proteomes" id="UP001633002"/>
    </source>
</evidence>